<organism evidence="17 18">
    <name type="scientific">Crotalus adamanteus</name>
    <name type="common">Eastern diamondback rattlesnake</name>
    <dbReference type="NCBI Taxonomy" id="8729"/>
    <lineage>
        <taxon>Eukaryota</taxon>
        <taxon>Metazoa</taxon>
        <taxon>Chordata</taxon>
        <taxon>Craniata</taxon>
        <taxon>Vertebrata</taxon>
        <taxon>Euteleostomi</taxon>
        <taxon>Lepidosauria</taxon>
        <taxon>Squamata</taxon>
        <taxon>Bifurcata</taxon>
        <taxon>Unidentata</taxon>
        <taxon>Episquamata</taxon>
        <taxon>Toxicofera</taxon>
        <taxon>Serpentes</taxon>
        <taxon>Colubroidea</taxon>
        <taxon>Viperidae</taxon>
        <taxon>Crotalinae</taxon>
        <taxon>Crotalus</taxon>
    </lineage>
</organism>
<dbReference type="AlphaFoldDB" id="A0AAW1B1D0"/>
<evidence type="ECO:0000313" key="17">
    <source>
        <dbReference type="EMBL" id="KAK9395591.1"/>
    </source>
</evidence>
<dbReference type="EMBL" id="JAOTOJ010000009">
    <property type="protein sequence ID" value="KAK9395591.1"/>
    <property type="molecule type" value="Genomic_DNA"/>
</dbReference>
<evidence type="ECO:0000256" key="2">
    <source>
        <dbReference type="ARBA" id="ARBA00022679"/>
    </source>
</evidence>
<keyword evidence="6" id="KW-0064">Aspartyl protease</keyword>
<evidence type="ECO:0000256" key="10">
    <source>
        <dbReference type="ARBA" id="ARBA00022908"/>
    </source>
</evidence>
<evidence type="ECO:0000256" key="9">
    <source>
        <dbReference type="ARBA" id="ARBA00022842"/>
    </source>
</evidence>
<keyword evidence="1" id="KW-0645">Protease</keyword>
<dbReference type="FunFam" id="1.10.340.70:FF:000001">
    <property type="entry name" value="Retrovirus-related Pol polyprotein from transposon gypsy-like Protein"/>
    <property type="match status" value="1"/>
</dbReference>
<dbReference type="PROSITE" id="PS50994">
    <property type="entry name" value="INTEGRASE"/>
    <property type="match status" value="1"/>
</dbReference>
<evidence type="ECO:0000259" key="16">
    <source>
        <dbReference type="PROSITE" id="PS50994"/>
    </source>
</evidence>
<dbReference type="PANTHER" id="PTHR37984:SF15">
    <property type="entry name" value="INTEGRASE CATALYTIC DOMAIN-CONTAINING PROTEIN"/>
    <property type="match status" value="1"/>
</dbReference>
<dbReference type="Gene3D" id="3.30.420.10">
    <property type="entry name" value="Ribonuclease H-like superfamily/Ribonuclease H"/>
    <property type="match status" value="1"/>
</dbReference>
<evidence type="ECO:0000256" key="12">
    <source>
        <dbReference type="ARBA" id="ARBA00022932"/>
    </source>
</evidence>
<dbReference type="InterPro" id="IPR001584">
    <property type="entry name" value="Integrase_cat-core"/>
</dbReference>
<evidence type="ECO:0000256" key="13">
    <source>
        <dbReference type="ARBA" id="ARBA00023125"/>
    </source>
</evidence>
<feature type="domain" description="Integrase catalytic" evidence="16">
    <location>
        <begin position="285"/>
        <end position="444"/>
    </location>
</feature>
<evidence type="ECO:0000256" key="5">
    <source>
        <dbReference type="ARBA" id="ARBA00022723"/>
    </source>
</evidence>
<name>A0AAW1B1D0_CROAD</name>
<keyword evidence="12" id="KW-0239">DNA-directed DNA polymerase</keyword>
<dbReference type="Gene3D" id="1.10.340.70">
    <property type="match status" value="1"/>
</dbReference>
<evidence type="ECO:0000256" key="3">
    <source>
        <dbReference type="ARBA" id="ARBA00022695"/>
    </source>
</evidence>
<sequence>MLKTLFTKEPILLHPDPEQPFIVQADVSDIAVGAVLLQQNPTGTLQPCAYTSRKLTETKRAWAVWEKEAFAVKWALSTWRHLLEGAKHEVEVWTDHKNLEALQTPRRLSPKHVRWAQYFRRFRFHLKYVPGGRNFLADALSRLPQYDSKREEVVQVILSPYTQGVAKAVSRPITVDLEHELRAALPHDPWFQEHQSLLTQQGGLAWYGTKLYVPHVLRKGILKRCHDSKRAGHFGFLKTLHFARRQFWWPQMRSDLEKYVKSCPTCATSKHNPGKPLGLMQSVTDPEYPWQDIAMDFIVDLPDSKGYTVIWTVIDLFSKQAHFIPCKGLPSAQRLAYMLLTHVYRIHGTPHRIISDHGVQFSVQFWRNFVSLLGSSQGLSSAYHPSTNGAVERANAAVERYLRSYVSYQQTDWVDLVVFAEVAYNNAVHSSTGFTPFRVVSGRDFVPMPEYQEYESHPCLPKDWLSKVSGVWGIVKKALTKARENTKEQADKKRRPTKPFTVGQLVYLSTKYTRLRIPCKKLGPKYIGPFKIAQVINPVTVRLQLPRFLGKIHPVFHSSLLKPVSDYRVTDPPGPVTPGHYEVCRRYWTHE</sequence>
<dbReference type="Pfam" id="PF24626">
    <property type="entry name" value="SH3_Tf2-1"/>
    <property type="match status" value="1"/>
</dbReference>
<evidence type="ECO:0000313" key="18">
    <source>
        <dbReference type="Proteomes" id="UP001474421"/>
    </source>
</evidence>
<dbReference type="Pfam" id="PF17921">
    <property type="entry name" value="Integrase_H2C2"/>
    <property type="match status" value="1"/>
</dbReference>
<keyword evidence="13" id="KW-0238">DNA-binding</keyword>
<dbReference type="Proteomes" id="UP001474421">
    <property type="component" value="Unassembled WGS sequence"/>
</dbReference>
<dbReference type="GO" id="GO:0003964">
    <property type="term" value="F:RNA-directed DNA polymerase activity"/>
    <property type="evidence" value="ECO:0007669"/>
    <property type="project" value="UniProtKB-KW"/>
</dbReference>
<dbReference type="GO" id="GO:0003677">
    <property type="term" value="F:DNA binding"/>
    <property type="evidence" value="ECO:0007669"/>
    <property type="project" value="UniProtKB-KW"/>
</dbReference>
<keyword evidence="2" id="KW-0808">Transferase</keyword>
<keyword evidence="9" id="KW-0460">Magnesium</keyword>
<evidence type="ECO:0000256" key="14">
    <source>
        <dbReference type="ARBA" id="ARBA00023172"/>
    </source>
</evidence>
<evidence type="ECO:0000256" key="15">
    <source>
        <dbReference type="ARBA" id="ARBA00039658"/>
    </source>
</evidence>
<evidence type="ECO:0000256" key="6">
    <source>
        <dbReference type="ARBA" id="ARBA00022750"/>
    </source>
</evidence>
<keyword evidence="8" id="KW-0378">Hydrolase</keyword>
<keyword evidence="3" id="KW-0548">Nucleotidyltransferase</keyword>
<dbReference type="GO" id="GO:0004519">
    <property type="term" value="F:endonuclease activity"/>
    <property type="evidence" value="ECO:0007669"/>
    <property type="project" value="UniProtKB-KW"/>
</dbReference>
<dbReference type="InterPro" id="IPR041588">
    <property type="entry name" value="Integrase_H2C2"/>
</dbReference>
<evidence type="ECO:0000256" key="7">
    <source>
        <dbReference type="ARBA" id="ARBA00022759"/>
    </source>
</evidence>
<keyword evidence="18" id="KW-1185">Reference proteome</keyword>
<dbReference type="InterPro" id="IPR036397">
    <property type="entry name" value="RNaseH_sf"/>
</dbReference>
<dbReference type="CDD" id="cd09274">
    <property type="entry name" value="RNase_HI_RT_Ty3"/>
    <property type="match status" value="1"/>
</dbReference>
<dbReference type="InterPro" id="IPR043502">
    <property type="entry name" value="DNA/RNA_pol_sf"/>
</dbReference>
<proteinExistence type="predicted"/>
<dbReference type="SUPFAM" id="SSF56672">
    <property type="entry name" value="DNA/RNA polymerases"/>
    <property type="match status" value="1"/>
</dbReference>
<dbReference type="InterPro" id="IPR050951">
    <property type="entry name" value="Retrovirus_Pol_polyprotein"/>
</dbReference>
<evidence type="ECO:0000256" key="1">
    <source>
        <dbReference type="ARBA" id="ARBA00022670"/>
    </source>
</evidence>
<evidence type="ECO:0000256" key="8">
    <source>
        <dbReference type="ARBA" id="ARBA00022801"/>
    </source>
</evidence>
<dbReference type="InterPro" id="IPR056924">
    <property type="entry name" value="SH3_Tf2-1"/>
</dbReference>
<gene>
    <name evidence="17" type="ORF">NXF25_018952</name>
</gene>
<dbReference type="Gene3D" id="3.10.20.370">
    <property type="match status" value="1"/>
</dbReference>
<accession>A0AAW1B1D0</accession>
<dbReference type="GO" id="GO:0046872">
    <property type="term" value="F:metal ion binding"/>
    <property type="evidence" value="ECO:0007669"/>
    <property type="project" value="UniProtKB-KW"/>
</dbReference>
<keyword evidence="14" id="KW-0233">DNA recombination</keyword>
<dbReference type="SUPFAM" id="SSF53098">
    <property type="entry name" value="Ribonuclease H-like"/>
    <property type="match status" value="1"/>
</dbReference>
<dbReference type="GO" id="GO:0015074">
    <property type="term" value="P:DNA integration"/>
    <property type="evidence" value="ECO:0007669"/>
    <property type="project" value="UniProtKB-KW"/>
</dbReference>
<dbReference type="GO" id="GO:0004190">
    <property type="term" value="F:aspartic-type endopeptidase activity"/>
    <property type="evidence" value="ECO:0007669"/>
    <property type="project" value="UniProtKB-KW"/>
</dbReference>
<keyword evidence="5" id="KW-0479">Metal-binding</keyword>
<keyword evidence="7" id="KW-0255">Endonuclease</keyword>
<protein>
    <recommendedName>
        <fullName evidence="15">Gypsy retrotransposon integrase-like protein 1</fullName>
    </recommendedName>
</protein>
<dbReference type="GO" id="GO:0003887">
    <property type="term" value="F:DNA-directed DNA polymerase activity"/>
    <property type="evidence" value="ECO:0007669"/>
    <property type="project" value="UniProtKB-KW"/>
</dbReference>
<dbReference type="PANTHER" id="PTHR37984">
    <property type="entry name" value="PROTEIN CBG26694"/>
    <property type="match status" value="1"/>
</dbReference>
<keyword evidence="10" id="KW-0229">DNA integration</keyword>
<evidence type="ECO:0000256" key="4">
    <source>
        <dbReference type="ARBA" id="ARBA00022722"/>
    </source>
</evidence>
<comment type="caution">
    <text evidence="17">The sequence shown here is derived from an EMBL/GenBank/DDBJ whole genome shotgun (WGS) entry which is preliminary data.</text>
</comment>
<dbReference type="InterPro" id="IPR041373">
    <property type="entry name" value="RT_RNaseH"/>
</dbReference>
<dbReference type="InterPro" id="IPR012337">
    <property type="entry name" value="RNaseH-like_sf"/>
</dbReference>
<keyword evidence="11" id="KW-0695">RNA-directed DNA polymerase</keyword>
<evidence type="ECO:0000256" key="11">
    <source>
        <dbReference type="ARBA" id="ARBA00022918"/>
    </source>
</evidence>
<reference evidence="17 18" key="1">
    <citation type="journal article" date="2024" name="Proc. Natl. Acad. Sci. U.S.A.">
        <title>The genetic regulatory architecture and epigenomic basis for age-related changes in rattlesnake venom.</title>
        <authorList>
            <person name="Hogan M.P."/>
            <person name="Holding M.L."/>
            <person name="Nystrom G.S."/>
            <person name="Colston T.J."/>
            <person name="Bartlett D.A."/>
            <person name="Mason A.J."/>
            <person name="Ellsworth S.A."/>
            <person name="Rautsaw R.M."/>
            <person name="Lawrence K.C."/>
            <person name="Strickland J.L."/>
            <person name="He B."/>
            <person name="Fraser P."/>
            <person name="Margres M.J."/>
            <person name="Gilbert D.M."/>
            <person name="Gibbs H.L."/>
            <person name="Parkinson C.L."/>
            <person name="Rokyta D.R."/>
        </authorList>
    </citation>
    <scope>NUCLEOTIDE SEQUENCE [LARGE SCALE GENOMIC DNA]</scope>
    <source>
        <strain evidence="17">DRR0105</strain>
    </source>
</reference>
<keyword evidence="4" id="KW-0540">Nuclease</keyword>
<dbReference type="Pfam" id="PF17917">
    <property type="entry name" value="RT_RNaseH"/>
    <property type="match status" value="1"/>
</dbReference>
<dbReference type="GO" id="GO:0006508">
    <property type="term" value="P:proteolysis"/>
    <property type="evidence" value="ECO:0007669"/>
    <property type="project" value="UniProtKB-KW"/>
</dbReference>
<dbReference type="GO" id="GO:0006310">
    <property type="term" value="P:DNA recombination"/>
    <property type="evidence" value="ECO:0007669"/>
    <property type="project" value="UniProtKB-KW"/>
</dbReference>